<evidence type="ECO:0000256" key="4">
    <source>
        <dbReference type="ARBA" id="ARBA00022787"/>
    </source>
</evidence>
<dbReference type="Proteomes" id="UP000886523">
    <property type="component" value="Unassembled WGS sequence"/>
</dbReference>
<keyword evidence="2 13" id="KW-0812">Transmembrane</keyword>
<evidence type="ECO:0000256" key="11">
    <source>
        <dbReference type="ARBA" id="ARBA00048548"/>
    </source>
</evidence>
<dbReference type="GO" id="GO:0005525">
    <property type="term" value="F:GTP binding"/>
    <property type="evidence" value="ECO:0007669"/>
    <property type="project" value="UniProtKB-KW"/>
</dbReference>
<keyword evidence="9" id="KW-0342">GTP-binding</keyword>
<evidence type="ECO:0000256" key="6">
    <source>
        <dbReference type="ARBA" id="ARBA00022989"/>
    </source>
</evidence>
<keyword evidence="10 13" id="KW-0472">Membrane</keyword>
<protein>
    <recommendedName>
        <fullName evidence="14">Dynamin-type G domain-containing protein</fullName>
    </recommendedName>
</protein>
<evidence type="ECO:0000313" key="15">
    <source>
        <dbReference type="EMBL" id="KAF9508312.1"/>
    </source>
</evidence>
<evidence type="ECO:0000256" key="7">
    <source>
        <dbReference type="ARBA" id="ARBA00023054"/>
    </source>
</evidence>
<evidence type="ECO:0000256" key="2">
    <source>
        <dbReference type="ARBA" id="ARBA00022692"/>
    </source>
</evidence>
<feature type="domain" description="Dynamin-type G" evidence="14">
    <location>
        <begin position="205"/>
        <end position="504"/>
    </location>
</feature>
<proteinExistence type="predicted"/>
<dbReference type="PANTHER" id="PTHR10465:SF0">
    <property type="entry name" value="SARCALUMENIN"/>
    <property type="match status" value="1"/>
</dbReference>
<dbReference type="GO" id="GO:0003924">
    <property type="term" value="F:GTPase activity"/>
    <property type="evidence" value="ECO:0007669"/>
    <property type="project" value="InterPro"/>
</dbReference>
<evidence type="ECO:0000256" key="8">
    <source>
        <dbReference type="ARBA" id="ARBA00023128"/>
    </source>
</evidence>
<dbReference type="InterPro" id="IPR045063">
    <property type="entry name" value="Dynamin_N"/>
</dbReference>
<evidence type="ECO:0000256" key="12">
    <source>
        <dbReference type="SAM" id="MobiDB-lite"/>
    </source>
</evidence>
<keyword evidence="16" id="KW-1185">Reference proteome</keyword>
<dbReference type="Pfam" id="PF00350">
    <property type="entry name" value="Dynamin_N"/>
    <property type="match status" value="1"/>
</dbReference>
<dbReference type="SUPFAM" id="SSF52540">
    <property type="entry name" value="P-loop containing nucleoside triphosphate hydrolases"/>
    <property type="match status" value="1"/>
</dbReference>
<dbReference type="GO" id="GO:0051646">
    <property type="term" value="P:mitochondrion localization"/>
    <property type="evidence" value="ECO:0007669"/>
    <property type="project" value="TreeGrafter"/>
</dbReference>
<comment type="catalytic activity">
    <reaction evidence="11">
        <text>GTP + H2O = GDP + phosphate + H(+)</text>
        <dbReference type="Rhea" id="RHEA:19669"/>
        <dbReference type="ChEBI" id="CHEBI:15377"/>
        <dbReference type="ChEBI" id="CHEBI:15378"/>
        <dbReference type="ChEBI" id="CHEBI:37565"/>
        <dbReference type="ChEBI" id="CHEBI:43474"/>
        <dbReference type="ChEBI" id="CHEBI:58189"/>
    </reaction>
</comment>
<feature type="transmembrane region" description="Helical" evidence="13">
    <location>
        <begin position="805"/>
        <end position="824"/>
    </location>
</feature>
<evidence type="ECO:0000313" key="16">
    <source>
        <dbReference type="Proteomes" id="UP000886523"/>
    </source>
</evidence>
<evidence type="ECO:0000256" key="1">
    <source>
        <dbReference type="ARBA" id="ARBA00004374"/>
    </source>
</evidence>
<dbReference type="EMBL" id="MU129061">
    <property type="protein sequence ID" value="KAF9508312.1"/>
    <property type="molecule type" value="Genomic_DNA"/>
</dbReference>
<keyword evidence="3" id="KW-0547">Nucleotide-binding</keyword>
<gene>
    <name evidence="15" type="ORF">BS47DRAFT_1366017</name>
</gene>
<dbReference type="InterPro" id="IPR027094">
    <property type="entry name" value="Mitofusin_fam"/>
</dbReference>
<keyword evidence="4" id="KW-1000">Mitochondrion outer membrane</keyword>
<feature type="region of interest" description="Disordered" evidence="12">
    <location>
        <begin position="123"/>
        <end position="143"/>
    </location>
</feature>
<organism evidence="15 16">
    <name type="scientific">Hydnum rufescens UP504</name>
    <dbReference type="NCBI Taxonomy" id="1448309"/>
    <lineage>
        <taxon>Eukaryota</taxon>
        <taxon>Fungi</taxon>
        <taxon>Dikarya</taxon>
        <taxon>Basidiomycota</taxon>
        <taxon>Agaricomycotina</taxon>
        <taxon>Agaricomycetes</taxon>
        <taxon>Cantharellales</taxon>
        <taxon>Hydnaceae</taxon>
        <taxon>Hydnum</taxon>
    </lineage>
</organism>
<dbReference type="PANTHER" id="PTHR10465">
    <property type="entry name" value="TRANSMEMBRANE GTPASE FZO1"/>
    <property type="match status" value="1"/>
</dbReference>
<dbReference type="GO" id="GO:0008053">
    <property type="term" value="P:mitochondrial fusion"/>
    <property type="evidence" value="ECO:0007669"/>
    <property type="project" value="TreeGrafter"/>
</dbReference>
<comment type="caution">
    <text evidence="15">The sequence shown here is derived from an EMBL/GenBank/DDBJ whole genome shotgun (WGS) entry which is preliminary data.</text>
</comment>
<keyword evidence="5" id="KW-0378">Hydrolase</keyword>
<evidence type="ECO:0000256" key="9">
    <source>
        <dbReference type="ARBA" id="ARBA00023134"/>
    </source>
</evidence>
<dbReference type="Gene3D" id="3.40.50.300">
    <property type="entry name" value="P-loop containing nucleotide triphosphate hydrolases"/>
    <property type="match status" value="1"/>
</dbReference>
<dbReference type="FunFam" id="3.40.50.300:FF:000638">
    <property type="entry name" value="Transmembrane GTPase Fzo1, putative"/>
    <property type="match status" value="1"/>
</dbReference>
<dbReference type="GO" id="GO:0005741">
    <property type="term" value="C:mitochondrial outer membrane"/>
    <property type="evidence" value="ECO:0007669"/>
    <property type="project" value="UniProtKB-SubCell"/>
</dbReference>
<comment type="subcellular location">
    <subcellularLocation>
        <location evidence="1">Mitochondrion outer membrane</location>
        <topology evidence="1">Multi-pass membrane protein</topology>
    </subcellularLocation>
</comment>
<keyword evidence="6 13" id="KW-1133">Transmembrane helix</keyword>
<dbReference type="PROSITE" id="PS51718">
    <property type="entry name" value="G_DYNAMIN_2"/>
    <property type="match status" value="1"/>
</dbReference>
<evidence type="ECO:0000256" key="10">
    <source>
        <dbReference type="ARBA" id="ARBA00023136"/>
    </source>
</evidence>
<dbReference type="InterPro" id="IPR027417">
    <property type="entry name" value="P-loop_NTPase"/>
</dbReference>
<keyword evidence="8" id="KW-0496">Mitochondrion</keyword>
<dbReference type="OrthoDB" id="9984778at2759"/>
<evidence type="ECO:0000259" key="14">
    <source>
        <dbReference type="PROSITE" id="PS51718"/>
    </source>
</evidence>
<accession>A0A9P6DNU5</accession>
<sequence>MAQSYFAAVQKSPVAPDPVGQYAPHPLTKVAKVQDVQEAYQQERDRLVHAIDDTHSILTDLQKFNKQSWIIRYPHLAPVQPLVAEGNPSGHLRRSLSFADDPESFTDVLHKKTSMKRSLTLASIPDPADDESASSTEVADSEAETLIDPSATSDFHVLRLDLKLGSSSSASSLVAQLEKSSIASLLDDRIRSSLAHVSKLRTRVLDTSSKVLVTGDLNAGKSTFVNALLHRDIMPMDQQPCTTMFCEVHDKAENDGEEEAHIVKDGLGVTYDRLDPSTYTRVAIDDLDALLADQDPFSESQQQGVLKLYLSDTRRTGESLLTNGLVSISLIDAPGLNRDSFKTTSLFSRQEEIDVIVFVVSAENHFTLSAKEFLWNASNEKAYVFVVVNRFDMIRDKEKCKRIVLEQIKQFSPATWEDRDDLVHFVDSASALAHGLLQAHQRKEPENSNPVLSVSDQAQSQRAFQALESSLRTFVLSKRFKSKLLPARTYITHLLSDIDLLAQSNAIVAQSEAERAGEELEAKRPVLEGMLKGKEGLEDGLEGVEETAVKRVKQDAKDRLESALDRVGKGEVGVTSKDLATLPHSVTITPPSLPPYPGLFGIWGYARDVRRTLLASIDLAVKIAEEDARAATVDGVAKVNSLEDKYLSTHPPSAASGTPTGVRTRRVFMPQAMFVPRLSHDKGRKRSNRQRQSATSMVVAGGSQGLGLGLLTQRSDLMEVTFVDILDLNHHLMMRLYPHRGKKDDESDDEDGDDDASASALGTLGLGLGAITMVGGRTIGARGVIEGVMRASDLLFGSNGVSGRWWIAPLVGAATLGFTIYFILELPREIPRTVGRRIRSALNHPDKLNATATSLARTPLTTASTGGSTGSVVAGAGPRFADIHADRISRETRKVLRLAAWDLRERFRAAMEESGRDVKSAEEAEKRAMDAIRWFTQAAERTGCVRVSISD</sequence>
<dbReference type="AlphaFoldDB" id="A0A9P6DNU5"/>
<dbReference type="InterPro" id="IPR030381">
    <property type="entry name" value="G_DYNAMIN_dom"/>
</dbReference>
<name>A0A9P6DNU5_9AGAM</name>
<evidence type="ECO:0000256" key="3">
    <source>
        <dbReference type="ARBA" id="ARBA00022741"/>
    </source>
</evidence>
<keyword evidence="7" id="KW-0175">Coiled coil</keyword>
<reference evidence="15" key="1">
    <citation type="journal article" date="2020" name="Nat. Commun.">
        <title>Large-scale genome sequencing of mycorrhizal fungi provides insights into the early evolution of symbiotic traits.</title>
        <authorList>
            <person name="Miyauchi S."/>
            <person name="Kiss E."/>
            <person name="Kuo A."/>
            <person name="Drula E."/>
            <person name="Kohler A."/>
            <person name="Sanchez-Garcia M."/>
            <person name="Morin E."/>
            <person name="Andreopoulos B."/>
            <person name="Barry K.W."/>
            <person name="Bonito G."/>
            <person name="Buee M."/>
            <person name="Carver A."/>
            <person name="Chen C."/>
            <person name="Cichocki N."/>
            <person name="Clum A."/>
            <person name="Culley D."/>
            <person name="Crous P.W."/>
            <person name="Fauchery L."/>
            <person name="Girlanda M."/>
            <person name="Hayes R.D."/>
            <person name="Keri Z."/>
            <person name="LaButti K."/>
            <person name="Lipzen A."/>
            <person name="Lombard V."/>
            <person name="Magnuson J."/>
            <person name="Maillard F."/>
            <person name="Murat C."/>
            <person name="Nolan M."/>
            <person name="Ohm R.A."/>
            <person name="Pangilinan J."/>
            <person name="Pereira M.F."/>
            <person name="Perotto S."/>
            <person name="Peter M."/>
            <person name="Pfister S."/>
            <person name="Riley R."/>
            <person name="Sitrit Y."/>
            <person name="Stielow J.B."/>
            <person name="Szollosi G."/>
            <person name="Zifcakova L."/>
            <person name="Stursova M."/>
            <person name="Spatafora J.W."/>
            <person name="Tedersoo L."/>
            <person name="Vaario L.M."/>
            <person name="Yamada A."/>
            <person name="Yan M."/>
            <person name="Wang P."/>
            <person name="Xu J."/>
            <person name="Bruns T."/>
            <person name="Baldrian P."/>
            <person name="Vilgalys R."/>
            <person name="Dunand C."/>
            <person name="Henrissat B."/>
            <person name="Grigoriev I.V."/>
            <person name="Hibbett D."/>
            <person name="Nagy L.G."/>
            <person name="Martin F.M."/>
        </authorList>
    </citation>
    <scope>NUCLEOTIDE SEQUENCE</scope>
    <source>
        <strain evidence="15">UP504</strain>
    </source>
</reference>
<evidence type="ECO:0000256" key="13">
    <source>
        <dbReference type="SAM" id="Phobius"/>
    </source>
</evidence>
<evidence type="ECO:0000256" key="5">
    <source>
        <dbReference type="ARBA" id="ARBA00022801"/>
    </source>
</evidence>